<gene>
    <name evidence="3" type="ORF">SCP_1003400</name>
</gene>
<dbReference type="Gene3D" id="3.40.50.12030">
    <property type="entry name" value="Uncharacterised protein family UPF0261, NC domain"/>
    <property type="match status" value="1"/>
</dbReference>
<dbReference type="AlphaFoldDB" id="A0A401GY14"/>
<comment type="caution">
    <text evidence="3">The sequence shown here is derived from an EMBL/GenBank/DDBJ whole genome shotgun (WGS) entry which is preliminary data.</text>
</comment>
<evidence type="ECO:0000259" key="2">
    <source>
        <dbReference type="Pfam" id="PF23189"/>
    </source>
</evidence>
<accession>A0A401GY14</accession>
<evidence type="ECO:0000313" key="3">
    <source>
        <dbReference type="EMBL" id="GBE87093.1"/>
    </source>
</evidence>
<organism evidence="3 4">
    <name type="scientific">Sparassis crispa</name>
    <dbReference type="NCBI Taxonomy" id="139825"/>
    <lineage>
        <taxon>Eukaryota</taxon>
        <taxon>Fungi</taxon>
        <taxon>Dikarya</taxon>
        <taxon>Basidiomycota</taxon>
        <taxon>Agaricomycotina</taxon>
        <taxon>Agaricomycetes</taxon>
        <taxon>Polyporales</taxon>
        <taxon>Sparassidaceae</taxon>
        <taxon>Sparassis</taxon>
    </lineage>
</organism>
<dbReference type="RefSeq" id="XP_027618006.1">
    <property type="nucleotide sequence ID" value="XM_027762205.1"/>
</dbReference>
<name>A0A401GY14_9APHY</name>
<dbReference type="PANTHER" id="PTHR31862:SF1">
    <property type="entry name" value="UPF0261 DOMAIN PROTEIN (AFU_ORTHOLOGUE AFUA_1G10120)"/>
    <property type="match status" value="1"/>
</dbReference>
<dbReference type="Proteomes" id="UP000287166">
    <property type="component" value="Unassembled WGS sequence"/>
</dbReference>
<reference evidence="3 4" key="1">
    <citation type="journal article" date="2018" name="Sci. Rep.">
        <title>Genome sequence of the cauliflower mushroom Sparassis crispa (Hanabiratake) and its association with beneficial usage.</title>
        <authorList>
            <person name="Kiyama R."/>
            <person name="Furutani Y."/>
            <person name="Kawaguchi K."/>
            <person name="Nakanishi T."/>
        </authorList>
    </citation>
    <scope>NUCLEOTIDE SEQUENCE [LARGE SCALE GENOMIC DNA]</scope>
</reference>
<dbReference type="InterPro" id="IPR008322">
    <property type="entry name" value="UPF0261"/>
</dbReference>
<evidence type="ECO:0000313" key="4">
    <source>
        <dbReference type="Proteomes" id="UP000287166"/>
    </source>
</evidence>
<dbReference type="OrthoDB" id="10264588at2759"/>
<sequence>MPGTNTAASIPTVALIGTCDTKLDELVYVHDRIIQEYGVQVKLLDVGRIPASHPSIAISQPEIFASSGLLPPADLMSLPRGELISTLIRHTIPVVASLYQTHAIHAAMALGGSGGSSLAAEVMRGALPLGFPKLLVSTMAGGDVRAYVGESDLVMMHSVVDIAGLNDVLCPILDNAAGAIAGMARAQHSRQLSGSLHAGLSPASPGTKRIAITMFGVTTPAVTHARAILSNYPCTTYVFHATGAGGRALEQLAASNFFAGILDLTTTELADALLGGVLSAGEKRLTAAAKARIPQIVSVGALDMANFGPRDTVPERYSERRLFEHNPSMTLLRTNAQECAILGGQIAERLKDADPKRTEIWVPRAGVSSLSVRGGPFDDQEADEALFKGLRDGLKGAALKVVEDERDINDEGFVEAIVARLVQLMGMEPLQKNEITETTDGTTNGDTVK</sequence>
<dbReference type="NCBIfam" id="NF002674">
    <property type="entry name" value="PRK02399.1-2"/>
    <property type="match status" value="1"/>
</dbReference>
<feature type="domain" description="UPF0261" evidence="1">
    <location>
        <begin position="11"/>
        <end position="188"/>
    </location>
</feature>
<dbReference type="InterPro" id="IPR044122">
    <property type="entry name" value="UPF0261_N"/>
</dbReference>
<dbReference type="InParanoid" id="A0A401GY14"/>
<dbReference type="InterPro" id="IPR056778">
    <property type="entry name" value="UPF0261_C"/>
</dbReference>
<dbReference type="CDD" id="cd15488">
    <property type="entry name" value="Tm-1-like"/>
    <property type="match status" value="1"/>
</dbReference>
<dbReference type="Pfam" id="PF23189">
    <property type="entry name" value="UPF0261_C"/>
    <property type="match status" value="1"/>
</dbReference>
<dbReference type="STRING" id="139825.A0A401GY14"/>
<dbReference type="InterPro" id="IPR051353">
    <property type="entry name" value="Tobamovirus_resist_UPF0261"/>
</dbReference>
<evidence type="ECO:0000259" key="1">
    <source>
        <dbReference type="Pfam" id="PF06792"/>
    </source>
</evidence>
<dbReference type="EMBL" id="BFAD01000010">
    <property type="protein sequence ID" value="GBE87093.1"/>
    <property type="molecule type" value="Genomic_DNA"/>
</dbReference>
<dbReference type="Pfam" id="PF06792">
    <property type="entry name" value="UPF0261"/>
    <property type="match status" value="1"/>
</dbReference>
<keyword evidence="4" id="KW-1185">Reference proteome</keyword>
<dbReference type="GeneID" id="38784010"/>
<feature type="domain" description="UPF0261" evidence="2">
    <location>
        <begin position="208"/>
        <end position="425"/>
    </location>
</feature>
<protein>
    <submittedName>
        <fullName evidence="3">Uncharacterized protein</fullName>
    </submittedName>
</protein>
<dbReference type="PANTHER" id="PTHR31862">
    <property type="entry name" value="UPF0261 DOMAIN PROTEIN (AFU_ORTHOLOGUE AFUA_1G10120)"/>
    <property type="match status" value="1"/>
</dbReference>
<dbReference type="Gene3D" id="3.40.50.12020">
    <property type="entry name" value="Uncharacterised protein family UPF0261, NN domain"/>
    <property type="match status" value="1"/>
</dbReference>
<dbReference type="PIRSF" id="PIRSF033271">
    <property type="entry name" value="UCP033271"/>
    <property type="match status" value="1"/>
</dbReference>
<proteinExistence type="predicted"/>